<keyword evidence="2" id="KW-1185">Reference proteome</keyword>
<accession>A0A9J2Q8G1</accession>
<proteinExistence type="predicted"/>
<reference evidence="3" key="1">
    <citation type="submission" date="2023-03" db="UniProtKB">
        <authorList>
            <consortium name="WormBaseParasite"/>
        </authorList>
    </citation>
    <scope>IDENTIFICATION</scope>
</reference>
<feature type="region of interest" description="Disordered" evidence="1">
    <location>
        <begin position="76"/>
        <end position="102"/>
    </location>
</feature>
<sequence length="292" mass="33813">MTEEFNELTWKKKIIDPRVPESEKQFGGKIIYSLPLGAAQREFLKFSRTRQVDRPISVEKFDGSLMPMMRVLDSGESDSATWTRSRSGRTRRRRPLSEDNANSVMDKFSGEQWMLIRDNDWQPGEQLEFTKTEETTRNTNDKDTVSMALFPLLLVLKYRAKTICYNALACEGVQLFLEIYCVQLLCDMRQRWNESEHRLHIGLYMQALRSYISCNYYAICVNGGMRVNIGCTSDSTCKLYDPTYVCIQDCCCTTPQVRNPTLPPIPFNYAQRTRSTHMLATAVFAFFVLPYL</sequence>
<evidence type="ECO:0000313" key="3">
    <source>
        <dbReference type="WBParaSite" id="ALUE_0001781901-mRNA-1"/>
    </source>
</evidence>
<evidence type="ECO:0000256" key="1">
    <source>
        <dbReference type="SAM" id="MobiDB-lite"/>
    </source>
</evidence>
<protein>
    <submittedName>
        <fullName evidence="3">Uncharacterized protein</fullName>
    </submittedName>
</protein>
<name>A0A9J2Q8G1_ASCLU</name>
<organism evidence="2 3">
    <name type="scientific">Ascaris lumbricoides</name>
    <name type="common">Giant roundworm</name>
    <dbReference type="NCBI Taxonomy" id="6252"/>
    <lineage>
        <taxon>Eukaryota</taxon>
        <taxon>Metazoa</taxon>
        <taxon>Ecdysozoa</taxon>
        <taxon>Nematoda</taxon>
        <taxon>Chromadorea</taxon>
        <taxon>Rhabditida</taxon>
        <taxon>Spirurina</taxon>
        <taxon>Ascaridomorpha</taxon>
        <taxon>Ascaridoidea</taxon>
        <taxon>Ascarididae</taxon>
        <taxon>Ascaris</taxon>
    </lineage>
</organism>
<dbReference type="Proteomes" id="UP000036681">
    <property type="component" value="Unplaced"/>
</dbReference>
<dbReference type="WBParaSite" id="ALUE_0001781901-mRNA-1">
    <property type="protein sequence ID" value="ALUE_0001781901-mRNA-1"/>
    <property type="gene ID" value="ALUE_0001781901"/>
</dbReference>
<evidence type="ECO:0000313" key="2">
    <source>
        <dbReference type="Proteomes" id="UP000036681"/>
    </source>
</evidence>
<dbReference type="AlphaFoldDB" id="A0A9J2Q8G1"/>